<dbReference type="Proteomes" id="UP000217507">
    <property type="component" value="Chromosome"/>
</dbReference>
<sequence>MKQPYLSPDDLPTHKTTLISELLLSQLEETTKKSFYLACKQSVRILLSSCHWYFKVNGGILMLVMVCHNIESYQNIMMIVPYLASKLKRFANQAKISISSPVNQGIPWVISINQILPEEE</sequence>
<dbReference type="EMBL" id="AP018216">
    <property type="protein sequence ID" value="BAY71972.1"/>
    <property type="molecule type" value="Genomic_DNA"/>
</dbReference>
<name>A0A1Z4KSZ1_ANAVA</name>
<gene>
    <name evidence="1" type="ORF">NIES23_47960</name>
</gene>
<evidence type="ECO:0000313" key="1">
    <source>
        <dbReference type="EMBL" id="BAY71972.1"/>
    </source>
</evidence>
<reference evidence="1 2" key="1">
    <citation type="submission" date="2017-06" db="EMBL/GenBank/DDBJ databases">
        <title>Genome sequencing of cyanobaciteial culture collection at National Institute for Environmental Studies (NIES).</title>
        <authorList>
            <person name="Hirose Y."/>
            <person name="Shimura Y."/>
            <person name="Fujisawa T."/>
            <person name="Nakamura Y."/>
            <person name="Kawachi M."/>
        </authorList>
    </citation>
    <scope>NUCLEOTIDE SEQUENCE [LARGE SCALE GENOMIC DNA]</scope>
    <source>
        <strain evidence="1 2">NIES-23</strain>
    </source>
</reference>
<protein>
    <submittedName>
        <fullName evidence="1">Uncharacterized protein</fullName>
    </submittedName>
</protein>
<evidence type="ECO:0000313" key="2">
    <source>
        <dbReference type="Proteomes" id="UP000217507"/>
    </source>
</evidence>
<organism evidence="1 2">
    <name type="scientific">Trichormus variabilis NIES-23</name>
    <dbReference type="NCBI Taxonomy" id="1973479"/>
    <lineage>
        <taxon>Bacteria</taxon>
        <taxon>Bacillati</taxon>
        <taxon>Cyanobacteriota</taxon>
        <taxon>Cyanophyceae</taxon>
        <taxon>Nostocales</taxon>
        <taxon>Nostocaceae</taxon>
        <taxon>Trichormus</taxon>
    </lineage>
</organism>
<dbReference type="AlphaFoldDB" id="A0A1Z4KSZ1"/>
<accession>A0A1Z4KSZ1</accession>
<proteinExistence type="predicted"/>